<reference evidence="1" key="1">
    <citation type="submission" date="2019-08" db="EMBL/GenBank/DDBJ databases">
        <authorList>
            <person name="Kucharzyk K."/>
            <person name="Murdoch R.W."/>
            <person name="Higgins S."/>
            <person name="Loffler F."/>
        </authorList>
    </citation>
    <scope>NUCLEOTIDE SEQUENCE</scope>
</reference>
<accession>A0A644TJ54</accession>
<evidence type="ECO:0008006" key="2">
    <source>
        <dbReference type="Google" id="ProtNLM"/>
    </source>
</evidence>
<organism evidence="1">
    <name type="scientific">bioreactor metagenome</name>
    <dbReference type="NCBI Taxonomy" id="1076179"/>
    <lineage>
        <taxon>unclassified sequences</taxon>
        <taxon>metagenomes</taxon>
        <taxon>ecological metagenomes</taxon>
    </lineage>
</organism>
<protein>
    <recommendedName>
        <fullName evidence="2">Lipoprotein</fullName>
    </recommendedName>
</protein>
<proteinExistence type="predicted"/>
<dbReference type="AlphaFoldDB" id="A0A644TJ54"/>
<name>A0A644TJ54_9ZZZZ</name>
<evidence type="ECO:0000313" key="1">
    <source>
        <dbReference type="EMBL" id="MPL66719.1"/>
    </source>
</evidence>
<comment type="caution">
    <text evidence="1">The sequence shown here is derived from an EMBL/GenBank/DDBJ whole genome shotgun (WGS) entry which is preliminary data.</text>
</comment>
<gene>
    <name evidence="1" type="ORF">SDC9_12407</name>
</gene>
<dbReference type="PROSITE" id="PS51257">
    <property type="entry name" value="PROKAR_LIPOPROTEIN"/>
    <property type="match status" value="1"/>
</dbReference>
<sequence length="160" mass="18487">MNKKLNLILSIFVVSIVFIFSSCDEDSEFADATYGNSPESFISARLCRDNQGRYSRCITFSEGSLSNPIFRLPQETLDTTSYTYQKTGQSTATIKTFFIVSDPLYHYKYIYSDVYELIFSNDTSGVYNMTSKCISFDYDDSDTNYYQSEYHGTFLFKVFQ</sequence>
<dbReference type="EMBL" id="VSSQ01000033">
    <property type="protein sequence ID" value="MPL66719.1"/>
    <property type="molecule type" value="Genomic_DNA"/>
</dbReference>